<accession>G0SHZ7</accession>
<evidence type="ECO:0000313" key="2">
    <source>
        <dbReference type="Proteomes" id="UP000008066"/>
    </source>
</evidence>
<sequence>MKLLAGTGGICFALSSKALASASPFWYQKQEVRRDYSRENSGSLPAKLVVHVPKDEPDALHLQTIDETIVEAVNGIITLTTTDGQRQHCTPWPAVIVDDFLKRVDLNMLLAGDSREFCKRREQSGIEERNEEDI</sequence>
<dbReference type="AlphaFoldDB" id="G0SHZ7"/>
<dbReference type="RefSeq" id="XP_006697649.1">
    <property type="nucleotide sequence ID" value="XM_006697586.1"/>
</dbReference>
<name>G0SHZ7_CHATD</name>
<organism evidence="2">
    <name type="scientific">Chaetomium thermophilum (strain DSM 1495 / CBS 144.50 / IMI 039719)</name>
    <name type="common">Thermochaetoides thermophila</name>
    <dbReference type="NCBI Taxonomy" id="759272"/>
    <lineage>
        <taxon>Eukaryota</taxon>
        <taxon>Fungi</taxon>
        <taxon>Dikarya</taxon>
        <taxon>Ascomycota</taxon>
        <taxon>Pezizomycotina</taxon>
        <taxon>Sordariomycetes</taxon>
        <taxon>Sordariomycetidae</taxon>
        <taxon>Sordariales</taxon>
        <taxon>Chaetomiaceae</taxon>
        <taxon>Thermochaetoides</taxon>
    </lineage>
</organism>
<proteinExistence type="predicted"/>
<dbReference type="Proteomes" id="UP000008066">
    <property type="component" value="Unassembled WGS sequence"/>
</dbReference>
<dbReference type="HOGENOM" id="CLU_1895965_0_0_1"/>
<gene>
    <name evidence="1" type="ORF">CTHT_0073950</name>
</gene>
<dbReference type="GeneID" id="18261433"/>
<dbReference type="EMBL" id="GL988048">
    <property type="protein sequence ID" value="EGS17067.1"/>
    <property type="molecule type" value="Genomic_DNA"/>
</dbReference>
<keyword evidence="2" id="KW-1185">Reference proteome</keyword>
<protein>
    <submittedName>
        <fullName evidence="1">Uncharacterized protein</fullName>
    </submittedName>
</protein>
<evidence type="ECO:0000313" key="1">
    <source>
        <dbReference type="EMBL" id="EGS17067.1"/>
    </source>
</evidence>
<reference evidence="1 2" key="1">
    <citation type="journal article" date="2011" name="Cell">
        <title>Insight into structure and assembly of the nuclear pore complex by utilizing the genome of a eukaryotic thermophile.</title>
        <authorList>
            <person name="Amlacher S."/>
            <person name="Sarges P."/>
            <person name="Flemming D."/>
            <person name="van Noort V."/>
            <person name="Kunze R."/>
            <person name="Devos D.P."/>
            <person name="Arumugam M."/>
            <person name="Bork P."/>
            <person name="Hurt E."/>
        </authorList>
    </citation>
    <scope>NUCLEOTIDE SEQUENCE [LARGE SCALE GENOMIC DNA]</scope>
    <source>
        <strain evidence="2">DSM 1495 / CBS 144.50 / IMI 039719</strain>
    </source>
</reference>
<dbReference type="KEGG" id="cthr:CTHT_0073950"/>